<dbReference type="Gene3D" id="3.90.1200.10">
    <property type="match status" value="1"/>
</dbReference>
<name>A0ABP9WXS9_9CHLR</name>
<proteinExistence type="predicted"/>
<evidence type="ECO:0000259" key="1">
    <source>
        <dbReference type="Pfam" id="PF01636"/>
    </source>
</evidence>
<feature type="domain" description="Aminoglycoside phosphotransferase" evidence="1">
    <location>
        <begin position="61"/>
        <end position="298"/>
    </location>
</feature>
<dbReference type="EMBL" id="BAABRU010000005">
    <property type="protein sequence ID" value="GAA5527997.1"/>
    <property type="molecule type" value="Genomic_DNA"/>
</dbReference>
<protein>
    <recommendedName>
        <fullName evidence="1">Aminoglycoside phosphotransferase domain-containing protein</fullName>
    </recommendedName>
</protein>
<dbReference type="Proteomes" id="UP001428290">
    <property type="component" value="Unassembled WGS sequence"/>
</dbReference>
<dbReference type="SUPFAM" id="SSF56112">
    <property type="entry name" value="Protein kinase-like (PK-like)"/>
    <property type="match status" value="1"/>
</dbReference>
<comment type="caution">
    <text evidence="2">The sequence shown here is derived from an EMBL/GenBank/DDBJ whole genome shotgun (WGS) entry which is preliminary data.</text>
</comment>
<dbReference type="RefSeq" id="WP_345721603.1">
    <property type="nucleotide sequence ID" value="NZ_BAABRU010000005.1"/>
</dbReference>
<reference evidence="2 3" key="1">
    <citation type="submission" date="2024-02" db="EMBL/GenBank/DDBJ databases">
        <title>Herpetosiphon gulosus NBRC 112829.</title>
        <authorList>
            <person name="Ichikawa N."/>
            <person name="Katano-Makiyama Y."/>
            <person name="Hidaka K."/>
        </authorList>
    </citation>
    <scope>NUCLEOTIDE SEQUENCE [LARGE SCALE GENOMIC DNA]</scope>
    <source>
        <strain evidence="2 3">NBRC 112829</strain>
    </source>
</reference>
<dbReference type="Pfam" id="PF01636">
    <property type="entry name" value="APH"/>
    <property type="match status" value="1"/>
</dbReference>
<dbReference type="InterPro" id="IPR011009">
    <property type="entry name" value="Kinase-like_dom_sf"/>
</dbReference>
<evidence type="ECO:0000313" key="3">
    <source>
        <dbReference type="Proteomes" id="UP001428290"/>
    </source>
</evidence>
<keyword evidence="3" id="KW-1185">Reference proteome</keyword>
<evidence type="ECO:0000313" key="2">
    <source>
        <dbReference type="EMBL" id="GAA5527997.1"/>
    </source>
</evidence>
<accession>A0ABP9WXS9</accession>
<sequence length="361" mass="41322">MTILHSLSDLSLAWLTEHLQPWLGSGMIKHMQLIEAHTPNSQLGHIQLQLFRTPIKAPRQLLLKINHEQHGAHEVAIYQYAQANDLNHLPFVQCFGASYDPVSGVSNLLLADLSETYEPAIARHSLLTGEHVPNEQRRFMCIDSLAQLHSSWWQVPVIGAADPPFALRVWYNDSAAHAQHVQHRQAEWQQFLAQYGAILTDTIHDRLASTLAALPTLWQRWLEPRISSRRQLTLSHGACAFNQFFCPKNPQEDHAYLLDFSTASANLPTYDLVTLLATFWNPTQRAFYEEQLLRRYLAGLIGAGIDYSWQQLCSDYRLMLAYMLFEPIGNAIDGADQAYWWPKLQCLAAANDEWQSEQLWR</sequence>
<gene>
    <name evidence="2" type="ORF">Hgul01_01792</name>
</gene>
<dbReference type="InterPro" id="IPR002575">
    <property type="entry name" value="Aminoglycoside_PTrfase"/>
</dbReference>
<organism evidence="2 3">
    <name type="scientific">Herpetosiphon gulosus</name>
    <dbReference type="NCBI Taxonomy" id="1973496"/>
    <lineage>
        <taxon>Bacteria</taxon>
        <taxon>Bacillati</taxon>
        <taxon>Chloroflexota</taxon>
        <taxon>Chloroflexia</taxon>
        <taxon>Herpetosiphonales</taxon>
        <taxon>Herpetosiphonaceae</taxon>
        <taxon>Herpetosiphon</taxon>
    </lineage>
</organism>